<protein>
    <submittedName>
        <fullName evidence="1">Uncharacterized protein</fullName>
    </submittedName>
</protein>
<dbReference type="EMBL" id="JRTT01000014">
    <property type="protein sequence ID" value="KHD76990.1"/>
    <property type="molecule type" value="Genomic_DNA"/>
</dbReference>
<evidence type="ECO:0000313" key="1">
    <source>
        <dbReference type="EMBL" id="KHD76990.1"/>
    </source>
</evidence>
<evidence type="ECO:0000313" key="2">
    <source>
        <dbReference type="Proteomes" id="UP000054537"/>
    </source>
</evidence>
<dbReference type="STRING" id="1869.MB27_13805"/>
<name>A0A0A6ULH9_ACTUT</name>
<organism evidence="1 2">
    <name type="scientific">Actinoplanes utahensis</name>
    <dbReference type="NCBI Taxonomy" id="1869"/>
    <lineage>
        <taxon>Bacteria</taxon>
        <taxon>Bacillati</taxon>
        <taxon>Actinomycetota</taxon>
        <taxon>Actinomycetes</taxon>
        <taxon>Micromonosporales</taxon>
        <taxon>Micromonosporaceae</taxon>
        <taxon>Actinoplanes</taxon>
    </lineage>
</organism>
<dbReference type="AlphaFoldDB" id="A0A0A6ULH9"/>
<sequence>MLPTVDGVSLVDLVAGYERASGFDVPGAYAGLVLDDFDAADLTGYLTGRPETAYRDRQGVIALLGCDCGEVGCWPLEAQVLTKGDLVIWRHFTQPFRPTRDYGDFGPFLFHRTQYDDAVREAAATPHAR</sequence>
<gene>
    <name evidence="1" type="ORF">MB27_13805</name>
</gene>
<accession>A0A0A6ULH9</accession>
<dbReference type="eggNOG" id="ENOG50336QZ">
    <property type="taxonomic scope" value="Bacteria"/>
</dbReference>
<dbReference type="Proteomes" id="UP000054537">
    <property type="component" value="Unassembled WGS sequence"/>
</dbReference>
<keyword evidence="2" id="KW-1185">Reference proteome</keyword>
<proteinExistence type="predicted"/>
<dbReference type="OrthoDB" id="342114at2"/>
<reference evidence="1 2" key="1">
    <citation type="submission" date="2014-10" db="EMBL/GenBank/DDBJ databases">
        <title>Draft genome sequence of Actinoplanes utahensis NRRL 12052.</title>
        <authorList>
            <person name="Velasco-Bucheli B."/>
            <person name="del Cerro C."/>
            <person name="Hormigo D."/>
            <person name="Garcia J.L."/>
            <person name="Acebal C."/>
            <person name="Arroyo M."/>
            <person name="de la Mata I."/>
        </authorList>
    </citation>
    <scope>NUCLEOTIDE SEQUENCE [LARGE SCALE GENOMIC DNA]</scope>
    <source>
        <strain evidence="1 2">NRRL 12052</strain>
    </source>
</reference>
<comment type="caution">
    <text evidence="1">The sequence shown here is derived from an EMBL/GenBank/DDBJ whole genome shotgun (WGS) entry which is preliminary data.</text>
</comment>